<evidence type="ECO:0000313" key="2">
    <source>
        <dbReference type="EMBL" id="KAJ1200361.1"/>
    </source>
</evidence>
<feature type="region of interest" description="Disordered" evidence="1">
    <location>
        <begin position="1"/>
        <end position="33"/>
    </location>
</feature>
<dbReference type="EMBL" id="JANPWB010000003">
    <property type="protein sequence ID" value="KAJ1200361.1"/>
    <property type="molecule type" value="Genomic_DNA"/>
</dbReference>
<evidence type="ECO:0000256" key="1">
    <source>
        <dbReference type="SAM" id="MobiDB-lite"/>
    </source>
</evidence>
<protein>
    <submittedName>
        <fullName evidence="2">Uncharacterized protein</fullName>
    </submittedName>
</protein>
<keyword evidence="3" id="KW-1185">Reference proteome</keyword>
<sequence length="92" mass="9516">MVAERCSDVGDCAGQPGVSDGPGRARGSALGPDTQFPTPGLDMKWSESGSACLRGVFILGDLTLRVTYTGSVRCTWLALTWVTAVVDGGGRP</sequence>
<dbReference type="Proteomes" id="UP001066276">
    <property type="component" value="Chromosome 2_1"/>
</dbReference>
<dbReference type="AlphaFoldDB" id="A0AAV7VHI3"/>
<evidence type="ECO:0000313" key="3">
    <source>
        <dbReference type="Proteomes" id="UP001066276"/>
    </source>
</evidence>
<name>A0AAV7VHI3_PLEWA</name>
<organism evidence="2 3">
    <name type="scientific">Pleurodeles waltl</name>
    <name type="common">Iberian ribbed newt</name>
    <dbReference type="NCBI Taxonomy" id="8319"/>
    <lineage>
        <taxon>Eukaryota</taxon>
        <taxon>Metazoa</taxon>
        <taxon>Chordata</taxon>
        <taxon>Craniata</taxon>
        <taxon>Vertebrata</taxon>
        <taxon>Euteleostomi</taxon>
        <taxon>Amphibia</taxon>
        <taxon>Batrachia</taxon>
        <taxon>Caudata</taxon>
        <taxon>Salamandroidea</taxon>
        <taxon>Salamandridae</taxon>
        <taxon>Pleurodelinae</taxon>
        <taxon>Pleurodeles</taxon>
    </lineage>
</organism>
<reference evidence="2" key="1">
    <citation type="journal article" date="2022" name="bioRxiv">
        <title>Sequencing and chromosome-scale assembly of the giantPleurodeles waltlgenome.</title>
        <authorList>
            <person name="Brown T."/>
            <person name="Elewa A."/>
            <person name="Iarovenko S."/>
            <person name="Subramanian E."/>
            <person name="Araus A.J."/>
            <person name="Petzold A."/>
            <person name="Susuki M."/>
            <person name="Suzuki K.-i.T."/>
            <person name="Hayashi T."/>
            <person name="Toyoda A."/>
            <person name="Oliveira C."/>
            <person name="Osipova E."/>
            <person name="Leigh N.D."/>
            <person name="Simon A."/>
            <person name="Yun M.H."/>
        </authorList>
    </citation>
    <scope>NUCLEOTIDE SEQUENCE</scope>
    <source>
        <strain evidence="2">20211129_DDA</strain>
        <tissue evidence="2">Liver</tissue>
    </source>
</reference>
<accession>A0AAV7VHI3</accession>
<gene>
    <name evidence="2" type="ORF">NDU88_004185</name>
</gene>
<comment type="caution">
    <text evidence="2">The sequence shown here is derived from an EMBL/GenBank/DDBJ whole genome shotgun (WGS) entry which is preliminary data.</text>
</comment>
<proteinExistence type="predicted"/>